<reference evidence="1" key="2">
    <citation type="submission" date="2020-09" db="EMBL/GenBank/DDBJ databases">
        <authorList>
            <person name="Sun Q."/>
            <person name="Ohkuma M."/>
        </authorList>
    </citation>
    <scope>NUCLEOTIDE SEQUENCE</scope>
    <source>
        <strain evidence="1">JCM 4059</strain>
    </source>
</reference>
<dbReference type="EMBL" id="BNBD01000002">
    <property type="protein sequence ID" value="GHF33881.1"/>
    <property type="molecule type" value="Genomic_DNA"/>
</dbReference>
<dbReference type="RefSeq" id="WP_190128518.1">
    <property type="nucleotide sequence ID" value="NZ_BNBD01000002.1"/>
</dbReference>
<dbReference type="Proteomes" id="UP000638313">
    <property type="component" value="Unassembled WGS sequence"/>
</dbReference>
<protein>
    <submittedName>
        <fullName evidence="1">Uncharacterized protein</fullName>
    </submittedName>
</protein>
<evidence type="ECO:0000313" key="2">
    <source>
        <dbReference type="Proteomes" id="UP000638313"/>
    </source>
</evidence>
<proteinExistence type="predicted"/>
<dbReference type="AlphaFoldDB" id="A0A919AZT5"/>
<name>A0A919AZT5_9ACTN</name>
<keyword evidence="2" id="KW-1185">Reference proteome</keyword>
<sequence length="76" mass="8392">MPACISTTDRTLMLLPFEEWISISAAAQRADIDEAAATSVVRVGRRRGVLCTRGKGAAQQVRRIYPAPRRPVTPKR</sequence>
<comment type="caution">
    <text evidence="1">The sequence shown here is derived from an EMBL/GenBank/DDBJ whole genome shotgun (WGS) entry which is preliminary data.</text>
</comment>
<evidence type="ECO:0000313" key="1">
    <source>
        <dbReference type="EMBL" id="GHF33881.1"/>
    </source>
</evidence>
<organism evidence="1 2">
    <name type="scientific">Streptomyces mashuensis</name>
    <dbReference type="NCBI Taxonomy" id="33904"/>
    <lineage>
        <taxon>Bacteria</taxon>
        <taxon>Bacillati</taxon>
        <taxon>Actinomycetota</taxon>
        <taxon>Actinomycetes</taxon>
        <taxon>Kitasatosporales</taxon>
        <taxon>Streptomycetaceae</taxon>
        <taxon>Streptomyces</taxon>
    </lineage>
</organism>
<reference evidence="1" key="1">
    <citation type="journal article" date="2014" name="Int. J. Syst. Evol. Microbiol.">
        <title>Complete genome sequence of Corynebacterium casei LMG S-19264T (=DSM 44701T), isolated from a smear-ripened cheese.</title>
        <authorList>
            <consortium name="US DOE Joint Genome Institute (JGI-PGF)"/>
            <person name="Walter F."/>
            <person name="Albersmeier A."/>
            <person name="Kalinowski J."/>
            <person name="Ruckert C."/>
        </authorList>
    </citation>
    <scope>NUCLEOTIDE SEQUENCE</scope>
    <source>
        <strain evidence="1">JCM 4059</strain>
    </source>
</reference>
<gene>
    <name evidence="1" type="ORF">GCM10010218_13760</name>
</gene>
<accession>A0A919AZT5</accession>